<dbReference type="Proteomes" id="UP000230055">
    <property type="component" value="Unassembled WGS sequence"/>
</dbReference>
<comment type="caution">
    <text evidence="2">The sequence shown here is derived from an EMBL/GenBank/DDBJ whole genome shotgun (WGS) entry which is preliminary data.</text>
</comment>
<protein>
    <submittedName>
        <fullName evidence="2">Uncharacterized protein</fullName>
    </submittedName>
</protein>
<evidence type="ECO:0000256" key="1">
    <source>
        <dbReference type="SAM" id="Phobius"/>
    </source>
</evidence>
<dbReference type="EMBL" id="PFLX01000009">
    <property type="protein sequence ID" value="PIY91024.1"/>
    <property type="molecule type" value="Genomic_DNA"/>
</dbReference>
<keyword evidence="1" id="KW-1133">Transmembrane helix</keyword>
<sequence>MLAKLKEFVKLHQNDMILLIGVILISLLSFAMGYIVAKEQEKEPIRIEQNIHEFRCEFYAPQK</sequence>
<feature type="transmembrane region" description="Helical" evidence="1">
    <location>
        <begin position="16"/>
        <end position="37"/>
    </location>
</feature>
<organism evidence="2 3">
    <name type="scientific">Candidatus Nealsonbacteria bacterium CG_4_10_14_0_8_um_filter_35_10</name>
    <dbReference type="NCBI Taxonomy" id="1974683"/>
    <lineage>
        <taxon>Bacteria</taxon>
        <taxon>Candidatus Nealsoniibacteriota</taxon>
    </lineage>
</organism>
<gene>
    <name evidence="2" type="ORF">COY72_00320</name>
</gene>
<keyword evidence="1" id="KW-0812">Transmembrane</keyword>
<reference evidence="3" key="1">
    <citation type="submission" date="2017-09" db="EMBL/GenBank/DDBJ databases">
        <title>Depth-based differentiation of microbial function through sediment-hosted aquifers and enrichment of novel symbionts in the deep terrestrial subsurface.</title>
        <authorList>
            <person name="Probst A.J."/>
            <person name="Ladd B."/>
            <person name="Jarett J.K."/>
            <person name="Geller-Mcgrath D.E."/>
            <person name="Sieber C.M.K."/>
            <person name="Emerson J.B."/>
            <person name="Anantharaman K."/>
            <person name="Thomas B.C."/>
            <person name="Malmstrom R."/>
            <person name="Stieglmeier M."/>
            <person name="Klingl A."/>
            <person name="Woyke T."/>
            <person name="Ryan C.M."/>
            <person name="Banfield J.F."/>
        </authorList>
    </citation>
    <scope>NUCLEOTIDE SEQUENCE [LARGE SCALE GENOMIC DNA]</scope>
</reference>
<keyword evidence="1" id="KW-0472">Membrane</keyword>
<dbReference type="AlphaFoldDB" id="A0A2M7R899"/>
<evidence type="ECO:0000313" key="3">
    <source>
        <dbReference type="Proteomes" id="UP000230055"/>
    </source>
</evidence>
<accession>A0A2M7R899</accession>
<name>A0A2M7R899_9BACT</name>
<evidence type="ECO:0000313" key="2">
    <source>
        <dbReference type="EMBL" id="PIY91024.1"/>
    </source>
</evidence>
<proteinExistence type="predicted"/>